<feature type="compositionally biased region" description="Polar residues" evidence="1">
    <location>
        <begin position="1"/>
        <end position="11"/>
    </location>
</feature>
<dbReference type="Pfam" id="PF09557">
    <property type="entry name" value="DUF2382"/>
    <property type="match status" value="1"/>
</dbReference>
<dbReference type="InterPro" id="IPR019060">
    <property type="entry name" value="DUF2382"/>
</dbReference>
<proteinExistence type="predicted"/>
<dbReference type="RefSeq" id="WP_134245852.1">
    <property type="nucleotide sequence ID" value="NZ_SNTY01000085.1"/>
</dbReference>
<feature type="region of interest" description="Disordered" evidence="1">
    <location>
        <begin position="1"/>
        <end position="30"/>
    </location>
</feature>
<evidence type="ECO:0000256" key="1">
    <source>
        <dbReference type="SAM" id="MobiDB-lite"/>
    </source>
</evidence>
<protein>
    <submittedName>
        <fullName evidence="3">DUF2382 domain-containing protein</fullName>
    </submittedName>
</protein>
<feature type="domain" description="DUF2382" evidence="2">
    <location>
        <begin position="35"/>
        <end position="159"/>
    </location>
</feature>
<reference evidence="3 4" key="1">
    <citation type="submission" date="2019-03" db="EMBL/GenBank/DDBJ databases">
        <title>Alkanindiges illinoisensis: a potential pathogenic isolated from ascites of a gastric cancer patient with abdominal metastasis.</title>
        <authorList>
            <person name="Hu X."/>
            <person name="Yang B."/>
            <person name="Yan X."/>
            <person name="Lin L."/>
            <person name="Zhao H."/>
            <person name="Zhou F."/>
            <person name="Su B."/>
            <person name="Chen J."/>
            <person name="Rui Y."/>
            <person name="Wang Q."/>
            <person name="Zheng L."/>
        </authorList>
    </citation>
    <scope>NUCLEOTIDE SEQUENCE [LARGE SCALE GENOMIC DNA]</scope>
    <source>
        <strain evidence="3 4">NFYY 23406</strain>
    </source>
</reference>
<accession>A0A4Y7X908</accession>
<feature type="compositionally biased region" description="Basic and acidic residues" evidence="1">
    <location>
        <begin position="21"/>
        <end position="30"/>
    </location>
</feature>
<dbReference type="AlphaFoldDB" id="A0A4Y7X908"/>
<evidence type="ECO:0000313" key="4">
    <source>
        <dbReference type="Proteomes" id="UP000297834"/>
    </source>
</evidence>
<organism evidence="3 4">
    <name type="scientific">Alkanindiges illinoisensis</name>
    <dbReference type="NCBI Taxonomy" id="197183"/>
    <lineage>
        <taxon>Bacteria</taxon>
        <taxon>Pseudomonadati</taxon>
        <taxon>Pseudomonadota</taxon>
        <taxon>Gammaproteobacteria</taxon>
        <taxon>Moraxellales</taxon>
        <taxon>Moraxellaceae</taxon>
        <taxon>Alkanindiges</taxon>
    </lineage>
</organism>
<dbReference type="EMBL" id="SNTY01000085">
    <property type="protein sequence ID" value="TEU23395.1"/>
    <property type="molecule type" value="Genomic_DNA"/>
</dbReference>
<gene>
    <name evidence="3" type="ORF">E2B99_13870</name>
</gene>
<evidence type="ECO:0000259" key="2">
    <source>
        <dbReference type="Pfam" id="PF09557"/>
    </source>
</evidence>
<keyword evidence="4" id="KW-1185">Reference proteome</keyword>
<evidence type="ECO:0000313" key="3">
    <source>
        <dbReference type="EMBL" id="TEU23395.1"/>
    </source>
</evidence>
<dbReference type="PANTHER" id="PTHR38463">
    <property type="entry name" value="STRESS RESPONSE PROTEIN YSNF"/>
    <property type="match status" value="1"/>
</dbReference>
<dbReference type="PANTHER" id="PTHR38463:SF1">
    <property type="entry name" value="STRESS RESPONSE PROTEIN YSNF"/>
    <property type="match status" value="1"/>
</dbReference>
<dbReference type="InterPro" id="IPR052967">
    <property type="entry name" value="Stress_Response_Assoc"/>
</dbReference>
<dbReference type="Proteomes" id="UP000297834">
    <property type="component" value="Unassembled WGS sequence"/>
</dbReference>
<sequence>MSSSQESNNTAFPPGAVTQTTEKRTSEQPHSIDRMELLAEKADIHIEKQATGRLLLRKVVREQTVQIPVVLTEEVLVIEYQENTVHTDSTLYPGHTASILLNGETLTLNHNQSIEVPVYREEAVIHKKVVITEQVDIGKITRQRTVTHSVELRHEELDIEEQHNQPANVEPSDPKN</sequence>
<name>A0A4Y7X908_9GAMM</name>
<comment type="caution">
    <text evidence="3">The sequence shown here is derived from an EMBL/GenBank/DDBJ whole genome shotgun (WGS) entry which is preliminary data.</text>
</comment>